<dbReference type="Proteomes" id="UP001597375">
    <property type="component" value="Unassembled WGS sequence"/>
</dbReference>
<reference evidence="2" key="1">
    <citation type="journal article" date="2019" name="Int. J. Syst. Evol. Microbiol.">
        <title>The Global Catalogue of Microorganisms (GCM) 10K type strain sequencing project: providing services to taxonomists for standard genome sequencing and annotation.</title>
        <authorList>
            <consortium name="The Broad Institute Genomics Platform"/>
            <consortium name="The Broad Institute Genome Sequencing Center for Infectious Disease"/>
            <person name="Wu L."/>
            <person name="Ma J."/>
        </authorList>
    </citation>
    <scope>NUCLEOTIDE SEQUENCE [LARGE SCALE GENOMIC DNA]</scope>
    <source>
        <strain evidence="2">CGMCC 4.7106</strain>
    </source>
</reference>
<proteinExistence type="predicted"/>
<protein>
    <submittedName>
        <fullName evidence="1">Uncharacterized protein</fullName>
    </submittedName>
</protein>
<gene>
    <name evidence="1" type="ORF">ACFSSA_15275</name>
</gene>
<comment type="caution">
    <text evidence="1">The sequence shown here is derived from an EMBL/GenBank/DDBJ whole genome shotgun (WGS) entry which is preliminary data.</text>
</comment>
<evidence type="ECO:0000313" key="1">
    <source>
        <dbReference type="EMBL" id="MFD2258041.1"/>
    </source>
</evidence>
<dbReference type="EMBL" id="JBHUIT010000034">
    <property type="protein sequence ID" value="MFD2258041.1"/>
    <property type="molecule type" value="Genomic_DNA"/>
</dbReference>
<name>A0ABW5DBD3_9BACT</name>
<evidence type="ECO:0000313" key="2">
    <source>
        <dbReference type="Proteomes" id="UP001597375"/>
    </source>
</evidence>
<accession>A0ABW5DBD3</accession>
<organism evidence="1 2">
    <name type="scientific">Luteolibacter algae</name>
    <dbReference type="NCBI Taxonomy" id="454151"/>
    <lineage>
        <taxon>Bacteria</taxon>
        <taxon>Pseudomonadati</taxon>
        <taxon>Verrucomicrobiota</taxon>
        <taxon>Verrucomicrobiia</taxon>
        <taxon>Verrucomicrobiales</taxon>
        <taxon>Verrucomicrobiaceae</taxon>
        <taxon>Luteolibacter</taxon>
    </lineage>
</organism>
<sequence>MRTIFLLILAISNICFGQKAVSFYSTTNPKFVAAIADSSSEDEPEIDHFEHLCPGYGGFELLHRSGDSRSWLDIRFNGKTSELYSETMRAGRGGFVAKQNDTVEWRGILEDDIFTPYAIIYRVIAQDPEDETKSLSTLVVIALNRGDAKILGVRFGKDEDAEAKKLADTTAP</sequence>
<keyword evidence="2" id="KW-1185">Reference proteome</keyword>
<dbReference type="RefSeq" id="WP_386821484.1">
    <property type="nucleotide sequence ID" value="NZ_JBHUIT010000034.1"/>
</dbReference>